<sequence length="143" mass="16372">MSRDIENDLQKDTYSLDAADSTRNYCRRVNAIPLLSADREKVLSRRIRRGDQEARIKMIEANLRLVVNIARMFIRMTEGTSLTIADLIQEGNIGLIHAVKKFNGDKGYRFSTIATYWIRQAVTRAIADQGRKIRLPVHIVEAI</sequence>
<keyword evidence="2" id="KW-0731">Sigma factor</keyword>
<dbReference type="InterPro" id="IPR013325">
    <property type="entry name" value="RNA_pol_sigma_r2"/>
</dbReference>
<dbReference type="InterPro" id="IPR007627">
    <property type="entry name" value="RNA_pol_sigma70_r2"/>
</dbReference>
<keyword evidence="4" id="KW-0804">Transcription</keyword>
<protein>
    <recommendedName>
        <fullName evidence="5">RNA polymerase sigma-70 domain-containing protein</fullName>
    </recommendedName>
</protein>
<keyword evidence="1" id="KW-0805">Transcription regulation</keyword>
<dbReference type="PROSITE" id="PS00715">
    <property type="entry name" value="SIGMA70_1"/>
    <property type="match status" value="1"/>
</dbReference>
<dbReference type="InterPro" id="IPR009042">
    <property type="entry name" value="RNA_pol_sigma70_r1_2"/>
</dbReference>
<reference evidence="7" key="1">
    <citation type="submission" date="2017-09" db="EMBL/GenBank/DDBJ databases">
        <title>Depth-based differentiation of microbial function through sediment-hosted aquifers and enrichment of novel symbionts in the deep terrestrial subsurface.</title>
        <authorList>
            <person name="Probst A.J."/>
            <person name="Ladd B."/>
            <person name="Jarett J.K."/>
            <person name="Geller-Mcgrath D.E."/>
            <person name="Sieber C.M.K."/>
            <person name="Emerson J.B."/>
            <person name="Anantharaman K."/>
            <person name="Thomas B.C."/>
            <person name="Malmstrom R."/>
            <person name="Stieglmeier M."/>
            <person name="Klingl A."/>
            <person name="Woyke T."/>
            <person name="Ryan C.M."/>
            <person name="Banfield J.F."/>
        </authorList>
    </citation>
    <scope>NUCLEOTIDE SEQUENCE [LARGE SCALE GENOMIC DNA]</scope>
</reference>
<keyword evidence="3" id="KW-0238">DNA-binding</keyword>
<dbReference type="NCBIfam" id="TIGR02937">
    <property type="entry name" value="sigma70-ECF"/>
    <property type="match status" value="1"/>
</dbReference>
<dbReference type="GO" id="GO:0006352">
    <property type="term" value="P:DNA-templated transcription initiation"/>
    <property type="evidence" value="ECO:0007669"/>
    <property type="project" value="InterPro"/>
</dbReference>
<dbReference type="SUPFAM" id="SSF88946">
    <property type="entry name" value="Sigma2 domain of RNA polymerase sigma factors"/>
    <property type="match status" value="1"/>
</dbReference>
<comment type="caution">
    <text evidence="6">The sequence shown here is derived from an EMBL/GenBank/DDBJ whole genome shotgun (WGS) entry which is preliminary data.</text>
</comment>
<name>A0A2M6R954_9BACT</name>
<dbReference type="EMBL" id="PEZX01000019">
    <property type="protein sequence ID" value="PIS07075.1"/>
    <property type="molecule type" value="Genomic_DNA"/>
</dbReference>
<evidence type="ECO:0000256" key="3">
    <source>
        <dbReference type="ARBA" id="ARBA00023125"/>
    </source>
</evidence>
<dbReference type="PRINTS" id="PR00046">
    <property type="entry name" value="SIGMA70FCT"/>
</dbReference>
<dbReference type="AlphaFoldDB" id="A0A2M6R954"/>
<dbReference type="PANTHER" id="PTHR30603:SF47">
    <property type="entry name" value="RNA POLYMERASE SIGMA FACTOR SIGD, CHLOROPLASTIC"/>
    <property type="match status" value="1"/>
</dbReference>
<organism evidence="6 7">
    <name type="scientific">Candidatus Berkelbacteria bacterium CG10_big_fil_rev_8_21_14_0_10_43_14</name>
    <dbReference type="NCBI Taxonomy" id="1974515"/>
    <lineage>
        <taxon>Bacteria</taxon>
        <taxon>Candidatus Berkelbacteria</taxon>
    </lineage>
</organism>
<evidence type="ECO:0000313" key="7">
    <source>
        <dbReference type="Proteomes" id="UP000231162"/>
    </source>
</evidence>
<evidence type="ECO:0000256" key="2">
    <source>
        <dbReference type="ARBA" id="ARBA00023082"/>
    </source>
</evidence>
<dbReference type="GO" id="GO:0016987">
    <property type="term" value="F:sigma factor activity"/>
    <property type="evidence" value="ECO:0007669"/>
    <property type="project" value="UniProtKB-KW"/>
</dbReference>
<dbReference type="Proteomes" id="UP000231162">
    <property type="component" value="Unassembled WGS sequence"/>
</dbReference>
<accession>A0A2M6R954</accession>
<dbReference type="Pfam" id="PF04542">
    <property type="entry name" value="Sigma70_r2"/>
    <property type="match status" value="1"/>
</dbReference>
<feature type="domain" description="RNA polymerase sigma-70" evidence="5">
    <location>
        <begin position="86"/>
        <end position="99"/>
    </location>
</feature>
<evidence type="ECO:0000313" key="6">
    <source>
        <dbReference type="EMBL" id="PIS07075.1"/>
    </source>
</evidence>
<dbReference type="PANTHER" id="PTHR30603">
    <property type="entry name" value="RNA POLYMERASE SIGMA FACTOR RPO"/>
    <property type="match status" value="1"/>
</dbReference>
<dbReference type="Gene3D" id="1.10.601.10">
    <property type="entry name" value="RNA Polymerase Primary Sigma Factor"/>
    <property type="match status" value="1"/>
</dbReference>
<dbReference type="InterPro" id="IPR050239">
    <property type="entry name" value="Sigma-70_RNA_pol_init_factors"/>
</dbReference>
<dbReference type="InterPro" id="IPR000943">
    <property type="entry name" value="RNA_pol_sigma70"/>
</dbReference>
<gene>
    <name evidence="6" type="ORF">COT79_01285</name>
</gene>
<evidence type="ECO:0000259" key="5">
    <source>
        <dbReference type="PROSITE" id="PS00715"/>
    </source>
</evidence>
<dbReference type="InterPro" id="IPR014284">
    <property type="entry name" value="RNA_pol_sigma-70_dom"/>
</dbReference>
<evidence type="ECO:0000256" key="4">
    <source>
        <dbReference type="ARBA" id="ARBA00023163"/>
    </source>
</evidence>
<proteinExistence type="predicted"/>
<dbReference type="Pfam" id="PF00140">
    <property type="entry name" value="Sigma70_r1_2"/>
    <property type="match status" value="1"/>
</dbReference>
<dbReference type="GO" id="GO:0003677">
    <property type="term" value="F:DNA binding"/>
    <property type="evidence" value="ECO:0007669"/>
    <property type="project" value="UniProtKB-KW"/>
</dbReference>
<evidence type="ECO:0000256" key="1">
    <source>
        <dbReference type="ARBA" id="ARBA00023015"/>
    </source>
</evidence>